<dbReference type="STRING" id="644282.Deba_2213"/>
<dbReference type="PANTHER" id="PTHR43434:SF1">
    <property type="entry name" value="PHOSPHOGLYCOLATE PHOSPHATASE"/>
    <property type="match status" value="1"/>
</dbReference>
<dbReference type="Gene3D" id="3.40.50.1000">
    <property type="entry name" value="HAD superfamily/HAD-like"/>
    <property type="match status" value="1"/>
</dbReference>
<dbReference type="GO" id="GO:0008967">
    <property type="term" value="F:phosphoglycolate phosphatase activity"/>
    <property type="evidence" value="ECO:0007669"/>
    <property type="project" value="UniProtKB-EC"/>
</dbReference>
<dbReference type="SFLD" id="SFLDS00003">
    <property type="entry name" value="Haloacid_Dehalogenase"/>
    <property type="match status" value="1"/>
</dbReference>
<accession>E1QJ34</accession>
<comment type="pathway">
    <text evidence="2">Organic acid metabolism; glycolate biosynthesis; glycolate from 2-phosphoglycolate: step 1/1.</text>
</comment>
<dbReference type="KEGG" id="dbr:Deba_2213"/>
<dbReference type="EMBL" id="CP002085">
    <property type="protein sequence ID" value="ADK85577.1"/>
    <property type="molecule type" value="Genomic_DNA"/>
</dbReference>
<dbReference type="HOGENOM" id="CLU_045011_19_3_7"/>
<dbReference type="NCBIfam" id="TIGR01549">
    <property type="entry name" value="HAD-SF-IA-v1"/>
    <property type="match status" value="1"/>
</dbReference>
<evidence type="ECO:0000313" key="5">
    <source>
        <dbReference type="EMBL" id="ADK85577.1"/>
    </source>
</evidence>
<dbReference type="InterPro" id="IPR006439">
    <property type="entry name" value="HAD-SF_hydro_IA"/>
</dbReference>
<dbReference type="InterPro" id="IPR041492">
    <property type="entry name" value="HAD_2"/>
</dbReference>
<protein>
    <recommendedName>
        <fullName evidence="4">phosphoglycolate phosphatase</fullName>
        <ecNumber evidence="4">3.1.3.18</ecNumber>
    </recommendedName>
</protein>
<sequence>MPQATSPDLARLAAVIFDLDGVLFDSFEYNVAFYDHIMASLGHPPVPEHLKGVVHRESVHGALRALVGEGPQFKKALEFCRNLDIQSFVARLKLFPGVHETLQALGRRFRLAVATNRISSARLALDELRLSDYFELVVTPTTAGVAKPDARFMDYTLERLALPRGQVVYVGDSSVDEALCLDAGVAMVAFRDRTLRAWAHAEAMAEIPPLLGLG</sequence>
<dbReference type="Pfam" id="PF13419">
    <property type="entry name" value="HAD_2"/>
    <property type="match status" value="1"/>
</dbReference>
<keyword evidence="6" id="KW-1185">Reference proteome</keyword>
<dbReference type="InterPro" id="IPR023198">
    <property type="entry name" value="PGP-like_dom2"/>
</dbReference>
<evidence type="ECO:0000256" key="3">
    <source>
        <dbReference type="ARBA" id="ARBA00006171"/>
    </source>
</evidence>
<comment type="catalytic activity">
    <reaction evidence="1">
        <text>2-phosphoglycolate + H2O = glycolate + phosphate</text>
        <dbReference type="Rhea" id="RHEA:14369"/>
        <dbReference type="ChEBI" id="CHEBI:15377"/>
        <dbReference type="ChEBI" id="CHEBI:29805"/>
        <dbReference type="ChEBI" id="CHEBI:43474"/>
        <dbReference type="ChEBI" id="CHEBI:58033"/>
        <dbReference type="EC" id="3.1.3.18"/>
    </reaction>
</comment>
<name>E1QJ34_DESB2</name>
<dbReference type="SFLD" id="SFLDG01129">
    <property type="entry name" value="C1.5:_HAD__Beta-PGM__Phosphata"/>
    <property type="match status" value="1"/>
</dbReference>
<dbReference type="Gene3D" id="1.10.150.240">
    <property type="entry name" value="Putative phosphatase, domain 2"/>
    <property type="match status" value="1"/>
</dbReference>
<dbReference type="PRINTS" id="PR00413">
    <property type="entry name" value="HADHALOGNASE"/>
</dbReference>
<dbReference type="SUPFAM" id="SSF56784">
    <property type="entry name" value="HAD-like"/>
    <property type="match status" value="1"/>
</dbReference>
<comment type="similarity">
    <text evidence="3">Belongs to the HAD-like hydrolase superfamily. CbbY/CbbZ/Gph/YieH family.</text>
</comment>
<dbReference type="InterPro" id="IPR023214">
    <property type="entry name" value="HAD_sf"/>
</dbReference>
<reference evidence="5 6" key="1">
    <citation type="journal article" date="2010" name="Stand. Genomic Sci.">
        <title>Complete genome sequence of Desulfarculus baarsii type strain (2st14).</title>
        <authorList>
            <person name="Sun H."/>
            <person name="Spring S."/>
            <person name="Lapidus A."/>
            <person name="Davenport K."/>
            <person name="Del Rio T.G."/>
            <person name="Tice H."/>
            <person name="Nolan M."/>
            <person name="Copeland A."/>
            <person name="Cheng J.F."/>
            <person name="Lucas S."/>
            <person name="Tapia R."/>
            <person name="Goodwin L."/>
            <person name="Pitluck S."/>
            <person name="Ivanova N."/>
            <person name="Pagani I."/>
            <person name="Mavromatis K."/>
            <person name="Ovchinnikova G."/>
            <person name="Pati A."/>
            <person name="Chen A."/>
            <person name="Palaniappan K."/>
            <person name="Hauser L."/>
            <person name="Chang Y.J."/>
            <person name="Jeffries C.D."/>
            <person name="Detter J.C."/>
            <person name="Han C."/>
            <person name="Rohde M."/>
            <person name="Brambilla E."/>
            <person name="Goker M."/>
            <person name="Woyke T."/>
            <person name="Bristow J."/>
            <person name="Eisen J.A."/>
            <person name="Markowitz V."/>
            <person name="Hugenholtz P."/>
            <person name="Kyrpides N.C."/>
            <person name="Klenk H.P."/>
            <person name="Land M."/>
        </authorList>
    </citation>
    <scope>NUCLEOTIDE SEQUENCE [LARGE SCALE GENOMIC DNA]</scope>
    <source>
        <strain evidence="6">ATCC 33931 / DSM 2075 / LMG 7858 / VKM B-1802 / 2st14</strain>
    </source>
</reference>
<dbReference type="PANTHER" id="PTHR43434">
    <property type="entry name" value="PHOSPHOGLYCOLATE PHOSPHATASE"/>
    <property type="match status" value="1"/>
</dbReference>
<organism evidence="5 6">
    <name type="scientific">Desulfarculus baarsii (strain ATCC 33931 / DSM 2075 / LMG 7858 / VKM B-1802 / 2st14)</name>
    <dbReference type="NCBI Taxonomy" id="644282"/>
    <lineage>
        <taxon>Bacteria</taxon>
        <taxon>Pseudomonadati</taxon>
        <taxon>Thermodesulfobacteriota</taxon>
        <taxon>Desulfarculia</taxon>
        <taxon>Desulfarculales</taxon>
        <taxon>Desulfarculaceae</taxon>
        <taxon>Desulfarculus</taxon>
    </lineage>
</organism>
<dbReference type="OrthoDB" id="9793014at2"/>
<dbReference type="InterPro" id="IPR036412">
    <property type="entry name" value="HAD-like_sf"/>
</dbReference>
<dbReference type="eggNOG" id="COG0546">
    <property type="taxonomic scope" value="Bacteria"/>
</dbReference>
<gene>
    <name evidence="5" type="ordered locus">Deba_2213</name>
</gene>
<dbReference type="Proteomes" id="UP000009047">
    <property type="component" value="Chromosome"/>
</dbReference>
<dbReference type="InterPro" id="IPR050155">
    <property type="entry name" value="HAD-like_hydrolase_sf"/>
</dbReference>
<evidence type="ECO:0000256" key="1">
    <source>
        <dbReference type="ARBA" id="ARBA00000830"/>
    </source>
</evidence>
<evidence type="ECO:0000256" key="2">
    <source>
        <dbReference type="ARBA" id="ARBA00004818"/>
    </source>
</evidence>
<evidence type="ECO:0000256" key="4">
    <source>
        <dbReference type="ARBA" id="ARBA00013078"/>
    </source>
</evidence>
<dbReference type="GO" id="GO:0005829">
    <property type="term" value="C:cytosol"/>
    <property type="evidence" value="ECO:0007669"/>
    <property type="project" value="TreeGrafter"/>
</dbReference>
<dbReference type="AlphaFoldDB" id="E1QJ34"/>
<dbReference type="EC" id="3.1.3.18" evidence="4"/>
<keyword evidence="5" id="KW-0378">Hydrolase</keyword>
<evidence type="ECO:0000313" key="6">
    <source>
        <dbReference type="Proteomes" id="UP000009047"/>
    </source>
</evidence>
<dbReference type="RefSeq" id="WP_013259018.1">
    <property type="nucleotide sequence ID" value="NC_014365.1"/>
</dbReference>
<proteinExistence type="inferred from homology"/>
<dbReference type="GO" id="GO:0006281">
    <property type="term" value="P:DNA repair"/>
    <property type="evidence" value="ECO:0007669"/>
    <property type="project" value="TreeGrafter"/>
</dbReference>